<keyword evidence="3" id="KW-1185">Reference proteome</keyword>
<proteinExistence type="predicted"/>
<dbReference type="PANTHER" id="PTHR31407:SF17">
    <property type="entry name" value="PSBP DOMAIN-CONTAINING PROTEIN 3, CHLOROPLASTIC"/>
    <property type="match status" value="1"/>
</dbReference>
<dbReference type="Gene3D" id="3.40.1000.10">
    <property type="entry name" value="Mog1/PsbP, alpha/beta/alpha sandwich"/>
    <property type="match status" value="1"/>
</dbReference>
<dbReference type="EMBL" id="FO082267">
    <property type="protein sequence ID" value="CCO18957.1"/>
    <property type="molecule type" value="Genomic_DNA"/>
</dbReference>
<dbReference type="SUPFAM" id="SSF55724">
    <property type="entry name" value="Mog1p/PsbP-like"/>
    <property type="match status" value="1"/>
</dbReference>
<dbReference type="PANTHER" id="PTHR31407">
    <property type="match status" value="1"/>
</dbReference>
<evidence type="ECO:0000313" key="2">
    <source>
        <dbReference type="EMBL" id="CCO18957.1"/>
    </source>
</evidence>
<name>K8EL75_9CHLO</name>
<dbReference type="GO" id="GO:0005509">
    <property type="term" value="F:calcium ion binding"/>
    <property type="evidence" value="ECO:0007669"/>
    <property type="project" value="InterPro"/>
</dbReference>
<dbReference type="RefSeq" id="XP_007509842.1">
    <property type="nucleotide sequence ID" value="XM_007509780.1"/>
</dbReference>
<dbReference type="KEGG" id="bpg:Bathy12g01490"/>
<gene>
    <name evidence="2" type="ordered locus">Bathy12g01490</name>
</gene>
<dbReference type="GO" id="GO:0009654">
    <property type="term" value="C:photosystem II oxygen evolving complex"/>
    <property type="evidence" value="ECO:0007669"/>
    <property type="project" value="InterPro"/>
</dbReference>
<dbReference type="GO" id="GO:0015979">
    <property type="term" value="P:photosynthesis"/>
    <property type="evidence" value="ECO:0007669"/>
    <property type="project" value="InterPro"/>
</dbReference>
<dbReference type="GeneID" id="19012650"/>
<feature type="domain" description="PsbP C-terminal" evidence="1">
    <location>
        <begin position="140"/>
        <end position="311"/>
    </location>
</feature>
<evidence type="ECO:0000259" key="1">
    <source>
        <dbReference type="Pfam" id="PF01789"/>
    </source>
</evidence>
<dbReference type="STRING" id="41875.K8EL75"/>
<protein>
    <recommendedName>
        <fullName evidence="1">PsbP C-terminal domain-containing protein</fullName>
    </recommendedName>
</protein>
<dbReference type="GO" id="GO:0019898">
    <property type="term" value="C:extrinsic component of membrane"/>
    <property type="evidence" value="ECO:0007669"/>
    <property type="project" value="InterPro"/>
</dbReference>
<dbReference type="Pfam" id="PF01789">
    <property type="entry name" value="PsbP"/>
    <property type="match status" value="1"/>
</dbReference>
<dbReference type="OrthoDB" id="2013293at2759"/>
<accession>K8EL75</accession>
<sequence length="319" mass="34778">MNAALTPTTTIQTTSSSNAAALAALAGAGAAPKKPRHQRVEILCRSKSFSRNFEAADDVDECFVVNAEKSFDSSSSSQTTTIQKTTTRRKAMMVSATTTAFAFASMVLSMDDTNKNNYYAFAAEEDESSTKMMNTNTNKNTTTYTDEVLKFSLSYPTDSWQLLVGETGGSGDRSGSRQVIAFAPKNANPKDVNISLVATPVGADYPKMGSFGSPFEFGYNMVNPMNKPKAKKGREDEVQYSELIEAGSKGLNYFVEYELTRPSTGIDSKQLVVAGIGYDGRVSHLYSTTAQMPKGEEEKWRPEIEKILESLVLPPPLYN</sequence>
<dbReference type="InterPro" id="IPR016123">
    <property type="entry name" value="Mog1/PsbP_a/b/a-sand"/>
</dbReference>
<dbReference type="InterPro" id="IPR002683">
    <property type="entry name" value="PsbP_C"/>
</dbReference>
<organism evidence="2 3">
    <name type="scientific">Bathycoccus prasinos</name>
    <dbReference type="NCBI Taxonomy" id="41875"/>
    <lineage>
        <taxon>Eukaryota</taxon>
        <taxon>Viridiplantae</taxon>
        <taxon>Chlorophyta</taxon>
        <taxon>Mamiellophyceae</taxon>
        <taxon>Mamiellales</taxon>
        <taxon>Bathycoccaceae</taxon>
        <taxon>Bathycoccus</taxon>
    </lineage>
</organism>
<reference evidence="2 3" key="1">
    <citation type="submission" date="2011-10" db="EMBL/GenBank/DDBJ databases">
        <authorList>
            <person name="Genoscope - CEA"/>
        </authorList>
    </citation>
    <scope>NUCLEOTIDE SEQUENCE [LARGE SCALE GENOMIC DNA]</scope>
    <source>
        <strain evidence="2 3">RCC 1105</strain>
    </source>
</reference>
<dbReference type="Proteomes" id="UP000198341">
    <property type="component" value="Chromosome 12"/>
</dbReference>
<evidence type="ECO:0000313" key="3">
    <source>
        <dbReference type="Proteomes" id="UP000198341"/>
    </source>
</evidence>
<dbReference type="AlphaFoldDB" id="K8EL75"/>
<dbReference type="eggNOG" id="ENOG502QT1A">
    <property type="taxonomic scope" value="Eukaryota"/>
</dbReference>